<sequence precursor="true">MHRKIFIILSFALIIGAFYLIKMDNGQSFEKDEGISQKLALVLGKSEKEEYKTDRPDQALLYEKLLRSEIDKPFSYKGNWRFKAYKQASRPLQLRKTANLNWIERGPTNVGGRTRALIVHPQNADIWWAGAVGGGVWKTEDAGAHWRPLTDDMPVISISALALCLAQPDILYAGTGEGFGNYDHVIGDGIFKTTDGGETWQQLVSTAGNSEFRFVNRLVVHPLHPDTVLAATNSGVFRSLDGGTTWEQVLNVGNRAQQIVANPLNFNTLYAAIHTNGIYKSVDMGQTWQKISSVFGEHYRVEMAISEADTNYLYAATVNSGGQLAAFYLSTDAGNSWNNLGSSPNWLGSQGWYDNTLVVHPFNKKIVFVGGIDLYQLQVNNNGMSATQISSWWGGYGLPYVHADHHCLVTIPRSDSSFALISANDGGVFYSNDGGIHWEARNNQFNVTQYYDADRHPHLAQYVGGTQDNGTHISPIEPNSNSNWTRAIGGDGFDCAWDRYDPGIVYGTLYDSRIFKSIDGGNSFFGINNGLPESDVFHTPLAMDPNNPEKLFTISETNKIFVTEDGGGQWTGRSVELGGYRWVRIAVSPVQSDIVWIASSVNHINVSTDGGRTFQLVNRPDNAPNAFLTGLAAHPVDSASALALFGVSGYGKIFRTRDLGQSWQDITANLPDIPVHCAIWLPYDTTQIWIGTDIGLFISNDNGQSWNLAEGTLPAVSIRRLKIVGKEIVAATHGRGIWALYDENLPEIVAPARPPVVRSLTPPHPIEHTMKIQFKTRYQYDSLHISINDAVAATMGSVSAYIDTFATVEVTPPDYLEIEVIGFAGSKPYVSNKESLFIYEAVESAEFTFNSGFSDFYGDFFIDKPANFENSALQTEHPYLNKRDYITALGPPIIIKKKTILTYKDIALVEPGEVGYFYPDYRMWDYVTLEGSKDGENWNILITPYDCRFDVAWRSAYDASADPTPDMFRTHEVNLSDFYNEGDIVYLRFRLFADDYQTGWGWIIDDFKVAPATETAIANQTQPVKFALFNNYPNPFNPQTTISFTLDKNGPVTLKIFNSAGQLVRTLIEQENLFKGNVYRYVWHGRNDRGNPVASGVYYYRLQTENHTVVKKMVLMR</sequence>
<dbReference type="Gene3D" id="2.130.10.10">
    <property type="entry name" value="YVTN repeat-like/Quinoprotein amine dehydrogenase"/>
    <property type="match status" value="4"/>
</dbReference>
<feature type="transmembrane region" description="Helical" evidence="2">
    <location>
        <begin position="5"/>
        <end position="21"/>
    </location>
</feature>
<dbReference type="EMBL" id="CP018099">
    <property type="protein sequence ID" value="APF20411.1"/>
    <property type="molecule type" value="Genomic_DNA"/>
</dbReference>
<dbReference type="Pfam" id="PF15902">
    <property type="entry name" value="Sortilin-Vps10"/>
    <property type="match status" value="1"/>
</dbReference>
<dbReference type="STRING" id="880073.Cabys_3665"/>
<dbReference type="InterPro" id="IPR025965">
    <property type="entry name" value="FlgD/Vpr_Ig-like"/>
</dbReference>
<keyword evidence="2" id="KW-1133">Transmembrane helix</keyword>
<evidence type="ECO:0000259" key="3">
    <source>
        <dbReference type="Pfam" id="PF13860"/>
    </source>
</evidence>
<accession>H1XPT6</accession>
<dbReference type="NCBIfam" id="TIGR04183">
    <property type="entry name" value="Por_Secre_tail"/>
    <property type="match status" value="1"/>
</dbReference>
<dbReference type="Proteomes" id="UP000004671">
    <property type="component" value="Chromosome"/>
</dbReference>
<organism evidence="6 7">
    <name type="scientific">Caldithrix abyssi DSM 13497</name>
    <dbReference type="NCBI Taxonomy" id="880073"/>
    <lineage>
        <taxon>Bacteria</taxon>
        <taxon>Pseudomonadati</taxon>
        <taxon>Calditrichota</taxon>
        <taxon>Calditrichia</taxon>
        <taxon>Calditrichales</taxon>
        <taxon>Calditrichaceae</taxon>
        <taxon>Caldithrix</taxon>
    </lineage>
</organism>
<keyword evidence="2" id="KW-0472">Membrane</keyword>
<dbReference type="Proteomes" id="UP000183868">
    <property type="component" value="Chromosome"/>
</dbReference>
<evidence type="ECO:0000256" key="2">
    <source>
        <dbReference type="SAM" id="Phobius"/>
    </source>
</evidence>
<dbReference type="PaxDb" id="880073-Calab_1441"/>
<dbReference type="Pfam" id="PF13860">
    <property type="entry name" value="FlgD_ig"/>
    <property type="match status" value="1"/>
</dbReference>
<reference evidence="5 8" key="2">
    <citation type="submission" date="2016-11" db="EMBL/GenBank/DDBJ databases">
        <title>Genomic analysis of Caldithrix abyssi and proposal of a novel bacterial phylum Caldithrichaeota.</title>
        <authorList>
            <person name="Kublanov I."/>
            <person name="Sigalova O."/>
            <person name="Gavrilov S."/>
            <person name="Lebedinsky A."/>
            <person name="Ivanova N."/>
            <person name="Daum C."/>
            <person name="Reddy T."/>
            <person name="Klenk H.P."/>
            <person name="Goker M."/>
            <person name="Reva O."/>
            <person name="Miroshnichenko M."/>
            <person name="Kyprides N."/>
            <person name="Woyke T."/>
            <person name="Gelfand M."/>
        </authorList>
    </citation>
    <scope>NUCLEOTIDE SEQUENCE [LARGE SCALE GENOMIC DNA]</scope>
    <source>
        <strain evidence="5 8">LF13</strain>
    </source>
</reference>
<dbReference type="InterPro" id="IPR015943">
    <property type="entry name" value="WD40/YVTN_repeat-like_dom_sf"/>
</dbReference>
<evidence type="ECO:0000313" key="8">
    <source>
        <dbReference type="Proteomes" id="UP000183868"/>
    </source>
</evidence>
<evidence type="ECO:0000313" key="6">
    <source>
        <dbReference type="EMBL" id="EHO41062.1"/>
    </source>
</evidence>
<evidence type="ECO:0000313" key="7">
    <source>
        <dbReference type="Proteomes" id="UP000004671"/>
    </source>
</evidence>
<dbReference type="InterPro" id="IPR031778">
    <property type="entry name" value="Sortilin_N"/>
</dbReference>
<dbReference type="PANTHER" id="PTHR43739">
    <property type="entry name" value="XYLOGLUCANASE (EUROFUNG)"/>
    <property type="match status" value="1"/>
</dbReference>
<evidence type="ECO:0000259" key="4">
    <source>
        <dbReference type="Pfam" id="PF15902"/>
    </source>
</evidence>
<feature type="domain" description="FlgD/Vpr Ig-like" evidence="3">
    <location>
        <begin position="1041"/>
        <end position="1106"/>
    </location>
</feature>
<dbReference type="eggNOG" id="COG4447">
    <property type="taxonomic scope" value="Bacteria"/>
</dbReference>
<evidence type="ECO:0000256" key="1">
    <source>
        <dbReference type="ARBA" id="ARBA00022737"/>
    </source>
</evidence>
<dbReference type="GO" id="GO:0010411">
    <property type="term" value="P:xyloglucan metabolic process"/>
    <property type="evidence" value="ECO:0007669"/>
    <property type="project" value="TreeGrafter"/>
</dbReference>
<dbReference type="CDD" id="cd15482">
    <property type="entry name" value="Sialidase_non-viral"/>
    <property type="match status" value="1"/>
</dbReference>
<dbReference type="InterPro" id="IPR026444">
    <property type="entry name" value="Secre_tail"/>
</dbReference>
<dbReference type="HOGENOM" id="CLU_004847_1_1_0"/>
<dbReference type="SUPFAM" id="SSF110296">
    <property type="entry name" value="Oligoxyloglucan reducing end-specific cellobiohydrolase"/>
    <property type="match status" value="2"/>
</dbReference>
<reference evidence="6 7" key="1">
    <citation type="submission" date="2011-09" db="EMBL/GenBank/DDBJ databases">
        <title>The permanent draft genome of Caldithrix abyssi DSM 13497.</title>
        <authorList>
            <consortium name="US DOE Joint Genome Institute (JGI-PGF)"/>
            <person name="Lucas S."/>
            <person name="Han J."/>
            <person name="Lapidus A."/>
            <person name="Bruce D."/>
            <person name="Goodwin L."/>
            <person name="Pitluck S."/>
            <person name="Peters L."/>
            <person name="Kyrpides N."/>
            <person name="Mavromatis K."/>
            <person name="Ivanova N."/>
            <person name="Mikhailova N."/>
            <person name="Chertkov O."/>
            <person name="Detter J.C."/>
            <person name="Tapia R."/>
            <person name="Han C."/>
            <person name="Land M."/>
            <person name="Hauser L."/>
            <person name="Markowitz V."/>
            <person name="Cheng J.-F."/>
            <person name="Hugenholtz P."/>
            <person name="Woyke T."/>
            <person name="Wu D."/>
            <person name="Spring S."/>
            <person name="Brambilla E."/>
            <person name="Klenk H.-P."/>
            <person name="Eisen J.A."/>
        </authorList>
    </citation>
    <scope>NUCLEOTIDE SEQUENCE [LARGE SCALE GENOMIC DNA]</scope>
    <source>
        <strain evidence="6 7">DSM 13497</strain>
    </source>
</reference>
<name>H1XPT6_CALAY</name>
<keyword evidence="2" id="KW-0812">Transmembrane</keyword>
<keyword evidence="7" id="KW-1185">Reference proteome</keyword>
<evidence type="ECO:0000313" key="5">
    <source>
        <dbReference type="EMBL" id="APF20411.1"/>
    </source>
</evidence>
<dbReference type="KEGG" id="caby:Cabys_3665"/>
<dbReference type="OrthoDB" id="9757947at2"/>
<dbReference type="InterPro" id="IPR052025">
    <property type="entry name" value="Xyloglucanase_GH74"/>
</dbReference>
<dbReference type="EMBL" id="CM001402">
    <property type="protein sequence ID" value="EHO41062.1"/>
    <property type="molecule type" value="Genomic_DNA"/>
</dbReference>
<protein>
    <submittedName>
        <fullName evidence="5">Por secretion system C-terminal sorting domain-containing protein</fullName>
    </submittedName>
</protein>
<dbReference type="RefSeq" id="WP_006928154.1">
    <property type="nucleotide sequence ID" value="NZ_CM001402.1"/>
</dbReference>
<dbReference type="AlphaFoldDB" id="H1XPT6"/>
<dbReference type="PANTHER" id="PTHR43739:SF5">
    <property type="entry name" value="EXO-ALPHA-SIALIDASE"/>
    <property type="match status" value="1"/>
</dbReference>
<proteinExistence type="predicted"/>
<dbReference type="InParanoid" id="H1XPT6"/>
<keyword evidence="1" id="KW-0677">Repeat</keyword>
<feature type="domain" description="Sortilin N-terminal" evidence="4">
    <location>
        <begin position="236"/>
        <end position="341"/>
    </location>
</feature>
<dbReference type="Gene3D" id="2.60.40.4070">
    <property type="match status" value="1"/>
</dbReference>
<gene>
    <name evidence="5" type="ORF">Cabys_3665</name>
    <name evidence="6" type="ORF">Calab_1441</name>
</gene>